<dbReference type="RefSeq" id="WP_028461999.1">
    <property type="nucleotide sequence ID" value="NZ_FSRO01000001.1"/>
</dbReference>
<keyword evidence="2" id="KW-1185">Reference proteome</keyword>
<gene>
    <name evidence="1" type="ORF">SAMN02743940_0434</name>
</gene>
<dbReference type="AlphaFoldDB" id="A0A1N6FWK4"/>
<evidence type="ECO:0000313" key="1">
    <source>
        <dbReference type="EMBL" id="SIN99591.1"/>
    </source>
</evidence>
<protein>
    <submittedName>
        <fullName evidence="1">Uncharacterized protein</fullName>
    </submittedName>
</protein>
<reference evidence="1 2" key="1">
    <citation type="submission" date="2016-12" db="EMBL/GenBank/DDBJ databases">
        <authorList>
            <person name="Song W.-J."/>
            <person name="Kurnit D.M."/>
        </authorList>
    </citation>
    <scope>NUCLEOTIDE SEQUENCE [LARGE SCALE GENOMIC DNA]</scope>
    <source>
        <strain evidence="1 2">ATCC 49181</strain>
    </source>
</reference>
<dbReference type="eggNOG" id="ENOG5032GJT">
    <property type="taxonomic scope" value="Bacteria"/>
</dbReference>
<dbReference type="Proteomes" id="UP000185062">
    <property type="component" value="Unassembled WGS sequence"/>
</dbReference>
<evidence type="ECO:0000313" key="2">
    <source>
        <dbReference type="Proteomes" id="UP000185062"/>
    </source>
</evidence>
<sequence length="211" mass="23263">MQAFKTLSTTNSNSPAAFIHLFLLIPLFALALLIIIQLSSPPVQASVIEAEKKFDYQGFLVTEVEGISLRTPPEMIPVILEKNSYSQARQATYTKQTQEPGQRKSVYRIEIEDTATHRQITYFRGKTGGRIKSSAQAEPIPADEFTIARAVYKLVCGEVSSQTQAARSCLPVTESNIRFGDGNLLEISDNVVVQLSASATSTTITLRYTKD</sequence>
<name>A0A1N6FWK4_9PROT</name>
<proteinExistence type="predicted"/>
<dbReference type="EMBL" id="FSRO01000001">
    <property type="protein sequence ID" value="SIN99591.1"/>
    <property type="molecule type" value="Genomic_DNA"/>
</dbReference>
<accession>A0A1N6FWK4</accession>
<organism evidence="1 2">
    <name type="scientific">Nitrosomonas cryotolerans ATCC 49181</name>
    <dbReference type="NCBI Taxonomy" id="1131553"/>
    <lineage>
        <taxon>Bacteria</taxon>
        <taxon>Pseudomonadati</taxon>
        <taxon>Pseudomonadota</taxon>
        <taxon>Betaproteobacteria</taxon>
        <taxon>Nitrosomonadales</taxon>
        <taxon>Nitrosomonadaceae</taxon>
        <taxon>Nitrosomonas</taxon>
    </lineage>
</organism>